<feature type="binding site" evidence="9">
    <location>
        <position position="151"/>
    </location>
    <ligand>
        <name>substrate</name>
    </ligand>
</feature>
<dbReference type="Gene3D" id="3.40.50.10490">
    <property type="entry name" value="Glucose-6-phosphate isomerase like protein, domain 1"/>
    <property type="match status" value="1"/>
</dbReference>
<dbReference type="InterPro" id="IPR046348">
    <property type="entry name" value="SIS_dom_sf"/>
</dbReference>
<dbReference type="EC" id="5.3.1.28" evidence="9"/>
<dbReference type="InterPro" id="IPR050099">
    <property type="entry name" value="SIS_GmhA/DiaA_subfam"/>
</dbReference>
<sequence>MRHPEPVPSETMDNGGKCSCRLTDRSRLEESVLETMLYSARLKERVARENSAVIAAMARLMADTFSAGRSVLFAGNGGSAADAQHLATELTIRYRSTVKRPALPAIALSSDSMALTAGANDLGYDAVFARLVEAYGKEGDLFVGLSTSGNSMSVINAMKVARQQGMKTIALLGGEGGLMKGMADLQLIVPHSGTADRVQECHITVGHVIIDLVEQILGYCDT</sequence>
<dbReference type="HAMAP" id="MF_00067">
    <property type="entry name" value="GmhA"/>
    <property type="match status" value="1"/>
</dbReference>
<keyword evidence="4 9" id="KW-0963">Cytoplasm</keyword>
<comment type="catalytic activity">
    <reaction evidence="1 9">
        <text>2 D-sedoheptulose 7-phosphate = D-glycero-alpha-D-manno-heptose 7-phosphate + D-glycero-beta-D-manno-heptose 7-phosphate</text>
        <dbReference type="Rhea" id="RHEA:27489"/>
        <dbReference type="ChEBI" id="CHEBI:57483"/>
        <dbReference type="ChEBI" id="CHEBI:60203"/>
        <dbReference type="ChEBI" id="CHEBI:60204"/>
        <dbReference type="EC" id="5.3.1.28"/>
    </reaction>
</comment>
<dbReference type="UniPathway" id="UPA00041">
    <property type="reaction ID" value="UER00436"/>
</dbReference>
<dbReference type="eggNOG" id="COG0279">
    <property type="taxonomic scope" value="Bacteria"/>
</dbReference>
<dbReference type="AlphaFoldDB" id="Q3B1E9"/>
<evidence type="ECO:0000313" key="11">
    <source>
        <dbReference type="EMBL" id="ABB24832.1"/>
    </source>
</evidence>
<accession>Q3B1E9</accession>
<keyword evidence="12" id="KW-1185">Reference proteome</keyword>
<dbReference type="GO" id="GO:2001061">
    <property type="term" value="P:D-glycero-D-manno-heptose 7-phosphate biosynthetic process"/>
    <property type="evidence" value="ECO:0007669"/>
    <property type="project" value="UniProtKB-UniPathway"/>
</dbReference>
<feature type="binding site" evidence="9">
    <location>
        <position position="89"/>
    </location>
    <ligand>
        <name>substrate</name>
    </ligand>
</feature>
<evidence type="ECO:0000256" key="3">
    <source>
        <dbReference type="ARBA" id="ARBA00009894"/>
    </source>
</evidence>
<dbReference type="KEGG" id="plt:Plut_1990"/>
<comment type="cofactor">
    <cofactor evidence="9">
        <name>Zn(2+)</name>
        <dbReference type="ChEBI" id="CHEBI:29105"/>
    </cofactor>
    <text evidence="9">Binds 1 zinc ion per subunit.</text>
</comment>
<dbReference type="PROSITE" id="PS51464">
    <property type="entry name" value="SIS"/>
    <property type="match status" value="1"/>
</dbReference>
<evidence type="ECO:0000256" key="7">
    <source>
        <dbReference type="ARBA" id="ARBA00023235"/>
    </source>
</evidence>
<dbReference type="EMBL" id="CP000096">
    <property type="protein sequence ID" value="ABB24832.1"/>
    <property type="molecule type" value="Genomic_DNA"/>
</dbReference>
<keyword evidence="6 9" id="KW-0862">Zinc</keyword>
<dbReference type="GO" id="GO:0008270">
    <property type="term" value="F:zinc ion binding"/>
    <property type="evidence" value="ECO:0007669"/>
    <property type="project" value="UniProtKB-UniRule"/>
</dbReference>
<dbReference type="Proteomes" id="UP000002709">
    <property type="component" value="Chromosome"/>
</dbReference>
<comment type="subcellular location">
    <subcellularLocation>
        <location evidence="2 9">Cytoplasm</location>
    </subcellularLocation>
</comment>
<reference evidence="12" key="1">
    <citation type="submission" date="2005-08" db="EMBL/GenBank/DDBJ databases">
        <title>Complete sequence of Pelodictyon luteolum DSM 273.</title>
        <authorList>
            <consortium name="US DOE Joint Genome Institute"/>
            <person name="Copeland A."/>
            <person name="Lucas S."/>
            <person name="Lapidus A."/>
            <person name="Barry K."/>
            <person name="Detter J.C."/>
            <person name="Glavina T."/>
            <person name="Hammon N."/>
            <person name="Israni S."/>
            <person name="Pitluck S."/>
            <person name="Bryant D."/>
            <person name="Schmutz J."/>
            <person name="Larimer F."/>
            <person name="Land M."/>
            <person name="Kyrpides N."/>
            <person name="Ivanova N."/>
            <person name="Richardson P."/>
        </authorList>
    </citation>
    <scope>NUCLEOTIDE SEQUENCE [LARGE SCALE GENOMIC DNA]</scope>
    <source>
        <strain evidence="12">DSM 273 / BCRC 81028 / 2530</strain>
    </source>
</reference>
<evidence type="ECO:0000313" key="12">
    <source>
        <dbReference type="Proteomes" id="UP000002709"/>
    </source>
</evidence>
<feature type="binding site" evidence="9">
    <location>
        <begin position="146"/>
        <end position="148"/>
    </location>
    <ligand>
        <name>substrate</name>
    </ligand>
</feature>
<comment type="miscellaneous">
    <text evidence="9">The reaction produces a racemic mixture of D-glycero-alpha-D-manno-heptose 7-phosphate and D-glycero-beta-D-manno-heptose 7-phosphate.</text>
</comment>
<feature type="binding site" evidence="9">
    <location>
        <position position="199"/>
    </location>
    <ligand>
        <name>substrate</name>
    </ligand>
</feature>
<feature type="binding site" evidence="9">
    <location>
        <begin position="120"/>
        <end position="121"/>
    </location>
    <ligand>
        <name>substrate</name>
    </ligand>
</feature>
<protein>
    <recommendedName>
        <fullName evidence="9">Phosphoheptose isomerase</fullName>
        <ecNumber evidence="9">5.3.1.28</ecNumber>
    </recommendedName>
    <alternativeName>
        <fullName evidence="9">Sedoheptulose 7-phosphate isomerase</fullName>
    </alternativeName>
</protein>
<feature type="binding site" evidence="9">
    <location>
        <begin position="76"/>
        <end position="78"/>
    </location>
    <ligand>
        <name>substrate</name>
    </ligand>
</feature>
<organism evidence="11 12">
    <name type="scientific">Chlorobium luteolum (strain DSM 273 / BCRC 81028 / 2530)</name>
    <name type="common">Pelodictyon luteolum</name>
    <dbReference type="NCBI Taxonomy" id="319225"/>
    <lineage>
        <taxon>Bacteria</taxon>
        <taxon>Pseudomonadati</taxon>
        <taxon>Chlorobiota</taxon>
        <taxon>Chlorobiia</taxon>
        <taxon>Chlorobiales</taxon>
        <taxon>Chlorobiaceae</taxon>
        <taxon>Chlorobium/Pelodictyon group</taxon>
        <taxon>Pelodictyon</taxon>
    </lineage>
</organism>
<comment type="pathway">
    <text evidence="9">Carbohydrate biosynthesis; D-glycero-D-manno-heptose 7-phosphate biosynthesis; D-glycero-alpha-D-manno-heptose 7-phosphate and D-glycero-beta-D-manno-heptose 7-phosphate from sedoheptulose 7-phosphate: step 1/1.</text>
</comment>
<evidence type="ECO:0000259" key="10">
    <source>
        <dbReference type="PROSITE" id="PS51464"/>
    </source>
</evidence>
<keyword evidence="7 9" id="KW-0413">Isomerase</keyword>
<dbReference type="InterPro" id="IPR001347">
    <property type="entry name" value="SIS_dom"/>
</dbReference>
<feature type="binding site" evidence="9">
    <location>
        <position position="207"/>
    </location>
    <ligand>
        <name>Zn(2+)</name>
        <dbReference type="ChEBI" id="CHEBI:29105"/>
    </ligand>
</feature>
<dbReference type="HOGENOM" id="CLU_080999_4_0_10"/>
<gene>
    <name evidence="9" type="primary">gmhA</name>
    <name evidence="11" type="ordered locus">Plut_1990</name>
</gene>
<evidence type="ECO:0000256" key="6">
    <source>
        <dbReference type="ARBA" id="ARBA00022833"/>
    </source>
</evidence>
<dbReference type="PANTHER" id="PTHR30390">
    <property type="entry name" value="SEDOHEPTULOSE 7-PHOSPHATE ISOMERASE / DNAA INITIATOR-ASSOCIATING FACTOR FOR REPLICATION INITIATION"/>
    <property type="match status" value="1"/>
</dbReference>
<evidence type="ECO:0000256" key="8">
    <source>
        <dbReference type="ARBA" id="ARBA00023277"/>
    </source>
</evidence>
<dbReference type="STRING" id="319225.Plut_1990"/>
<feature type="domain" description="SIS" evidence="10">
    <location>
        <begin position="61"/>
        <end position="222"/>
    </location>
</feature>
<dbReference type="CDD" id="cd05006">
    <property type="entry name" value="SIS_GmhA"/>
    <property type="match status" value="1"/>
</dbReference>
<evidence type="ECO:0000256" key="2">
    <source>
        <dbReference type="ARBA" id="ARBA00004496"/>
    </source>
</evidence>
<comment type="similarity">
    <text evidence="3 9">Belongs to the SIS family. GmhA subfamily.</text>
</comment>
<dbReference type="GO" id="GO:0005737">
    <property type="term" value="C:cytoplasm"/>
    <property type="evidence" value="ECO:0007669"/>
    <property type="project" value="UniProtKB-SubCell"/>
</dbReference>
<feature type="binding site" evidence="9">
    <location>
        <position position="89"/>
    </location>
    <ligand>
        <name>Zn(2+)</name>
        <dbReference type="ChEBI" id="CHEBI:29105"/>
    </ligand>
</feature>
<dbReference type="GO" id="GO:0008968">
    <property type="term" value="F:D-sedoheptulose 7-phosphate isomerase activity"/>
    <property type="evidence" value="ECO:0007669"/>
    <property type="project" value="UniProtKB-UniRule"/>
</dbReference>
<comment type="function">
    <text evidence="9">Catalyzes the isomerization of sedoheptulose 7-phosphate in D-glycero-D-manno-heptose 7-phosphate.</text>
</comment>
<dbReference type="SUPFAM" id="SSF53697">
    <property type="entry name" value="SIS domain"/>
    <property type="match status" value="1"/>
</dbReference>
<evidence type="ECO:0000256" key="5">
    <source>
        <dbReference type="ARBA" id="ARBA00022723"/>
    </source>
</evidence>
<name>Q3B1E9_CHLL3</name>
<proteinExistence type="inferred from homology"/>
<dbReference type="InterPro" id="IPR035461">
    <property type="entry name" value="GmhA/DiaA"/>
</dbReference>
<feature type="binding site" evidence="9">
    <location>
        <position position="199"/>
    </location>
    <ligand>
        <name>Zn(2+)</name>
        <dbReference type="ChEBI" id="CHEBI:29105"/>
    </ligand>
</feature>
<evidence type="ECO:0000256" key="4">
    <source>
        <dbReference type="ARBA" id="ARBA00022490"/>
    </source>
</evidence>
<evidence type="ECO:0000256" key="9">
    <source>
        <dbReference type="HAMAP-Rule" id="MF_00067"/>
    </source>
</evidence>
<feature type="binding site" evidence="9">
    <location>
        <position position="85"/>
    </location>
    <ligand>
        <name>Zn(2+)</name>
        <dbReference type="ChEBI" id="CHEBI:29105"/>
    </ligand>
</feature>
<keyword evidence="8 9" id="KW-0119">Carbohydrate metabolism</keyword>
<dbReference type="GO" id="GO:0005975">
    <property type="term" value="P:carbohydrate metabolic process"/>
    <property type="evidence" value="ECO:0007669"/>
    <property type="project" value="UniProtKB-UniRule"/>
</dbReference>
<dbReference type="Pfam" id="PF13580">
    <property type="entry name" value="SIS_2"/>
    <property type="match status" value="1"/>
</dbReference>
<dbReference type="InterPro" id="IPR004515">
    <property type="entry name" value="Phosphoheptose_Isoase"/>
</dbReference>
<dbReference type="GO" id="GO:0097367">
    <property type="term" value="F:carbohydrate derivative binding"/>
    <property type="evidence" value="ECO:0007669"/>
    <property type="project" value="InterPro"/>
</dbReference>
<keyword evidence="5 9" id="KW-0479">Metal-binding</keyword>
<evidence type="ECO:0000256" key="1">
    <source>
        <dbReference type="ARBA" id="ARBA00000348"/>
    </source>
</evidence>